<sequence>MRVISLVTLVLLVVLALVPVWLIFPPRPEVTHSDAVFVIAGSWDGRHELGAQLVEEGMADNYVVSNPEGSKDIYGYAHCAGEDRPAAPGGVWCMDPTPETTTGEGQTFATLAQEQGWSSVIAVTSRTHARRVQLVLDRCTDLRATVLPVETLDKDILGILIAREIGGHLKFWFTRPC</sequence>
<protein>
    <submittedName>
        <fullName evidence="1">YdcF family protein</fullName>
    </submittedName>
</protein>
<reference evidence="2" key="1">
    <citation type="journal article" date="2019" name="Int. J. Syst. Evol. Microbiol.">
        <title>The Global Catalogue of Microorganisms (GCM) 10K type strain sequencing project: providing services to taxonomists for standard genome sequencing and annotation.</title>
        <authorList>
            <consortium name="The Broad Institute Genomics Platform"/>
            <consortium name="The Broad Institute Genome Sequencing Center for Infectious Disease"/>
            <person name="Wu L."/>
            <person name="Ma J."/>
        </authorList>
    </citation>
    <scope>NUCLEOTIDE SEQUENCE [LARGE SCALE GENOMIC DNA]</scope>
    <source>
        <strain evidence="2">CCUG 51943</strain>
    </source>
</reference>
<proteinExistence type="predicted"/>
<evidence type="ECO:0000313" key="2">
    <source>
        <dbReference type="Proteomes" id="UP001596244"/>
    </source>
</evidence>
<name>A0ABW1QAS0_9CORY</name>
<gene>
    <name evidence="1" type="ORF">ACFPUZ_02130</name>
</gene>
<dbReference type="Proteomes" id="UP001596244">
    <property type="component" value="Unassembled WGS sequence"/>
</dbReference>
<keyword evidence="2" id="KW-1185">Reference proteome</keyword>
<organism evidence="1 2">
    <name type="scientific">Corynebacterium nasicanis</name>
    <dbReference type="NCBI Taxonomy" id="1448267"/>
    <lineage>
        <taxon>Bacteria</taxon>
        <taxon>Bacillati</taxon>
        <taxon>Actinomycetota</taxon>
        <taxon>Actinomycetes</taxon>
        <taxon>Mycobacteriales</taxon>
        <taxon>Corynebacteriaceae</taxon>
        <taxon>Corynebacterium</taxon>
    </lineage>
</organism>
<dbReference type="EMBL" id="JBHSQE010000001">
    <property type="protein sequence ID" value="MFC6145608.1"/>
    <property type="molecule type" value="Genomic_DNA"/>
</dbReference>
<comment type="caution">
    <text evidence="1">The sequence shown here is derived from an EMBL/GenBank/DDBJ whole genome shotgun (WGS) entry which is preliminary data.</text>
</comment>
<evidence type="ECO:0000313" key="1">
    <source>
        <dbReference type="EMBL" id="MFC6145608.1"/>
    </source>
</evidence>
<accession>A0ABW1QAS0</accession>